<dbReference type="RefSeq" id="WP_009936863.1">
    <property type="nucleotide sequence ID" value="NZ_JANUQN010000001.1"/>
</dbReference>
<evidence type="ECO:0000313" key="2">
    <source>
        <dbReference type="EMBL" id="MDW9255275.1"/>
    </source>
</evidence>
<dbReference type="EMBL" id="QXCT01000002">
    <property type="protein sequence ID" value="MDW9255275.1"/>
    <property type="molecule type" value="Genomic_DNA"/>
</dbReference>
<accession>A0AAW9CXB2</accession>
<reference evidence="2" key="1">
    <citation type="submission" date="2018-08" db="EMBL/GenBank/DDBJ databases">
        <title>Identification of Burkholderia cepacia strains that express a Burkholderia pseudomallei-like capsular polysaccharide.</title>
        <authorList>
            <person name="Burtnick M.N."/>
            <person name="Vongsouvath M."/>
            <person name="Newton P."/>
            <person name="Wuthiekanun V."/>
            <person name="Limmathurotsakul D."/>
            <person name="Brett P.J."/>
            <person name="Chantratita N."/>
            <person name="Dance D.A."/>
        </authorList>
    </citation>
    <scope>NUCLEOTIDE SEQUENCE</scope>
    <source>
        <strain evidence="2">SBXCC001</strain>
    </source>
</reference>
<comment type="caution">
    <text evidence="2">The sequence shown here is derived from an EMBL/GenBank/DDBJ whole genome shotgun (WGS) entry which is preliminary data.</text>
</comment>
<feature type="region of interest" description="Disordered" evidence="1">
    <location>
        <begin position="143"/>
        <end position="182"/>
    </location>
</feature>
<name>A0AAW9CXB2_BURTH</name>
<dbReference type="Proteomes" id="UP001272137">
    <property type="component" value="Unassembled WGS sequence"/>
</dbReference>
<proteinExistence type="predicted"/>
<feature type="compositionally biased region" description="Polar residues" evidence="1">
    <location>
        <begin position="164"/>
        <end position="182"/>
    </location>
</feature>
<dbReference type="AlphaFoldDB" id="A0AAW9CXB2"/>
<sequence>MTKKGWSDPLGAHVRLYHSLLNTPAWRVLGPSAVKLYIDMRMAMNGSNNGSIGASLSLMKHKGWTAPTTLAKALYELRALGFIAVTIEGGLRQGSRVPSLYRFTDVEVYEQPKTGVQAIKATHDYRAFESVREAERALTEGLERLRTEGRKKQQTRKKAPVQKTYPSNTESVPEDQNFQYRN</sequence>
<organism evidence="2 3">
    <name type="scientific">Burkholderia thailandensis</name>
    <dbReference type="NCBI Taxonomy" id="57975"/>
    <lineage>
        <taxon>Bacteria</taxon>
        <taxon>Pseudomonadati</taxon>
        <taxon>Pseudomonadota</taxon>
        <taxon>Betaproteobacteria</taxon>
        <taxon>Burkholderiales</taxon>
        <taxon>Burkholderiaceae</taxon>
        <taxon>Burkholderia</taxon>
        <taxon>pseudomallei group</taxon>
    </lineage>
</organism>
<gene>
    <name evidence="2" type="ORF">C7S16_2465</name>
</gene>
<evidence type="ECO:0000256" key="1">
    <source>
        <dbReference type="SAM" id="MobiDB-lite"/>
    </source>
</evidence>
<evidence type="ECO:0000313" key="3">
    <source>
        <dbReference type="Proteomes" id="UP001272137"/>
    </source>
</evidence>
<protein>
    <submittedName>
        <fullName evidence="2">Uncharacterized protein</fullName>
    </submittedName>
</protein>